<reference evidence="2 3" key="1">
    <citation type="journal article" date="1995" name="J. Virol.">
        <title>Identification and characterization of a cDNA derived from multiple splicing that encodes envelope glycoprotein gp105 of human herpesvirus 6.</title>
        <authorList>
            <person name="Pfeiffer B."/>
            <person name="Thomson B."/>
            <person name="Chandran B."/>
        </authorList>
    </citation>
    <scope>NUCLEOTIDE SEQUENCE [LARGE SCALE GENOMIC DNA]</scope>
    <source>
        <strain evidence="2 3">JI</strain>
    </source>
</reference>
<protein>
    <submittedName>
        <fullName evidence="2">U20 protein</fullName>
    </submittedName>
</protein>
<keyword evidence="1" id="KW-0812">Transmembrane</keyword>
<dbReference type="EMBL" id="U43400">
    <property type="protein sequence ID" value="AAC54682.1"/>
    <property type="molecule type" value="Genomic_DNA"/>
</dbReference>
<dbReference type="SUPFAM" id="SSF48726">
    <property type="entry name" value="Immunoglobulin"/>
    <property type="match status" value="1"/>
</dbReference>
<dbReference type="Proteomes" id="UP000009246">
    <property type="component" value="Segment"/>
</dbReference>
<dbReference type="InterPro" id="IPR013783">
    <property type="entry name" value="Ig-like_fold"/>
</dbReference>
<name>Q69502_HHV7J</name>
<dbReference type="Gene3D" id="2.60.40.10">
    <property type="entry name" value="Immunoglobulins"/>
    <property type="match status" value="1"/>
</dbReference>
<sequence>MFVKKTCLLVFIVHFTKYVAHKLTMSIINKEHLEKYELMMDNYELAHYKNLSVGNTSISSFLTDFPTKFNALSYVFSTNKDESTLNSIFSYFVWSHRNRSVHYHHNFNAEFICEIDTVLKSHYLLKVHNDTTLNVNLLDFSSSGFDENMYANVELLLILKFYVQQFCVKQLADFSAHVTFGQDGYRPPVVSITKRGSNITCSAQLYSPLGLSIQWKLENKLVPDDLTEEYLASDILKGKKFYFFFKSINTESANYQCVVIHQKCNYSFNVLEFNNSDEYFQNLFHKTYKHGNYFEVFWILLIIPILAFIFSIITVKKMFFEIWLHVMAVLNKRKDLDRSDSVKVIMEIDPCDYISVENLCATEKMEISDSDCLSKDSPDLQIHGTLDFMCH</sequence>
<gene>
    <name evidence="2" type="primary">U20</name>
</gene>
<keyword evidence="1" id="KW-1133">Transmembrane helix</keyword>
<dbReference type="DNASU" id="3289478"/>
<proteinExistence type="predicted"/>
<dbReference type="InterPro" id="IPR036179">
    <property type="entry name" value="Ig-like_dom_sf"/>
</dbReference>
<organismHost>
    <name type="scientific">Homo sapiens</name>
    <name type="common">Human</name>
    <dbReference type="NCBI Taxonomy" id="9606"/>
</organismHost>
<evidence type="ECO:0000313" key="3">
    <source>
        <dbReference type="Proteomes" id="UP000009246"/>
    </source>
</evidence>
<feature type="transmembrane region" description="Helical" evidence="1">
    <location>
        <begin position="296"/>
        <end position="315"/>
    </location>
</feature>
<organism evidence="2 3">
    <name type="scientific">Human herpesvirus 7 (strain JI)</name>
    <name type="common">HHV-7</name>
    <name type="synonym">Human T lymphotropic virus</name>
    <dbReference type="NCBI Taxonomy" id="57278"/>
    <lineage>
        <taxon>Viruses</taxon>
        <taxon>Duplodnaviria</taxon>
        <taxon>Heunggongvirae</taxon>
        <taxon>Peploviricota</taxon>
        <taxon>Herviviricetes</taxon>
        <taxon>Herpesvirales</taxon>
        <taxon>Orthoherpesviridae</taxon>
        <taxon>Betaherpesvirinae</taxon>
        <taxon>Roseolovirus</taxon>
        <taxon>Roseolovirus humanbeta7</taxon>
        <taxon>Human betaherpesvirus 7</taxon>
    </lineage>
</organism>
<dbReference type="KEGG" id="vg:3289478"/>
<evidence type="ECO:0000313" key="2">
    <source>
        <dbReference type="EMBL" id="AAC54682.1"/>
    </source>
</evidence>
<dbReference type="PIR" id="T41922">
    <property type="entry name" value="T41922"/>
</dbReference>
<keyword evidence="1" id="KW-0472">Membrane</keyword>
<dbReference type="GeneID" id="3289478"/>
<accession>Q69502</accession>
<dbReference type="RefSeq" id="YP_073760.1">
    <property type="nucleotide sequence ID" value="NC_001716.2"/>
</dbReference>
<evidence type="ECO:0000256" key="1">
    <source>
        <dbReference type="SAM" id="Phobius"/>
    </source>
</evidence>